<dbReference type="Proteomes" id="UP001242732">
    <property type="component" value="Chromosome"/>
</dbReference>
<accession>A0ABY9AIS4</accession>
<name>A0ABY9AIS4_PARCI</name>
<evidence type="ECO:0008006" key="3">
    <source>
        <dbReference type="Google" id="ProtNLM"/>
    </source>
</evidence>
<evidence type="ECO:0000313" key="1">
    <source>
        <dbReference type="EMBL" id="WIY46698.1"/>
    </source>
</evidence>
<evidence type="ECO:0000313" key="2">
    <source>
        <dbReference type="Proteomes" id="UP001242732"/>
    </source>
</evidence>
<keyword evidence="2" id="KW-1185">Reference proteome</keyword>
<gene>
    <name evidence="1" type="ORF">QRO08_12585</name>
</gene>
<protein>
    <recommendedName>
        <fullName evidence="3">MAE-28990/MAE-18760-like HEPN domain-containing protein</fullName>
    </recommendedName>
</protein>
<reference evidence="1 2" key="1">
    <citation type="submission" date="2023-06" db="EMBL/GenBank/DDBJ databases">
        <authorList>
            <person name="Ham H."/>
            <person name="Park D.S."/>
        </authorList>
    </citation>
    <scope>NUCLEOTIDE SEQUENCE [LARGE SCALE GENOMIC DNA]</scope>
    <source>
        <strain evidence="1 2">KACC 17005</strain>
    </source>
</reference>
<organism evidence="1 2">
    <name type="scientific">Paracidovorax citrulli</name>
    <name type="common">Acidovorax citrulli</name>
    <dbReference type="NCBI Taxonomy" id="80869"/>
    <lineage>
        <taxon>Bacteria</taxon>
        <taxon>Pseudomonadati</taxon>
        <taxon>Pseudomonadota</taxon>
        <taxon>Betaproteobacteria</taxon>
        <taxon>Burkholderiales</taxon>
        <taxon>Comamonadaceae</taxon>
        <taxon>Paracidovorax</taxon>
    </lineage>
</organism>
<sequence>MSEYLSAEEGLKKIIAQRVEQANDLYALLGEFVVSFELLCQEMRQQLALLCAPAPHRQSDIFALTGEMTAAPLLSSYRSIMALRCREEDRPFFKVLCTRIQRITEQRNNIVHGTWYVGWGNDPMSMFFDAPGVKIKNSSSGPKDVNMTLSEDTFRPFIRECQELHELVFLMTVSVIDGSAVSERCELTGPKGETLQRKAAQ</sequence>
<dbReference type="RefSeq" id="WP_041827482.1">
    <property type="nucleotide sequence ID" value="NZ_CP023687.1"/>
</dbReference>
<proteinExistence type="predicted"/>
<dbReference type="EMBL" id="CP127363">
    <property type="protein sequence ID" value="WIY46698.1"/>
    <property type="molecule type" value="Genomic_DNA"/>
</dbReference>